<protein>
    <submittedName>
        <fullName evidence="1">Uncharacterized protein</fullName>
    </submittedName>
</protein>
<proteinExistence type="predicted"/>
<evidence type="ECO:0000313" key="1">
    <source>
        <dbReference type="EMBL" id="KAI5418932.1"/>
    </source>
</evidence>
<dbReference type="Gramene" id="Psat04G0323500-T1">
    <property type="protein sequence ID" value="KAI5418932.1"/>
    <property type="gene ID" value="KIW84_043235"/>
</dbReference>
<comment type="caution">
    <text evidence="1">The sequence shown here is derived from an EMBL/GenBank/DDBJ whole genome shotgun (WGS) entry which is preliminary data.</text>
</comment>
<reference evidence="1 2" key="1">
    <citation type="journal article" date="2022" name="Nat. Genet.">
        <title>Improved pea reference genome and pan-genome highlight genomic features and evolutionary characteristics.</title>
        <authorList>
            <person name="Yang T."/>
            <person name="Liu R."/>
            <person name="Luo Y."/>
            <person name="Hu S."/>
            <person name="Wang D."/>
            <person name="Wang C."/>
            <person name="Pandey M.K."/>
            <person name="Ge S."/>
            <person name="Xu Q."/>
            <person name="Li N."/>
            <person name="Li G."/>
            <person name="Huang Y."/>
            <person name="Saxena R.K."/>
            <person name="Ji Y."/>
            <person name="Li M."/>
            <person name="Yan X."/>
            <person name="He Y."/>
            <person name="Liu Y."/>
            <person name="Wang X."/>
            <person name="Xiang C."/>
            <person name="Varshney R.K."/>
            <person name="Ding H."/>
            <person name="Gao S."/>
            <person name="Zong X."/>
        </authorList>
    </citation>
    <scope>NUCLEOTIDE SEQUENCE [LARGE SCALE GENOMIC DNA]</scope>
    <source>
        <strain evidence="1 2">cv. Zhongwan 6</strain>
    </source>
</reference>
<accession>A0A9D4XEN9</accession>
<dbReference type="EMBL" id="JAMSHJ010000004">
    <property type="protein sequence ID" value="KAI5418932.1"/>
    <property type="molecule type" value="Genomic_DNA"/>
</dbReference>
<sequence>MLDAFYRPGAEWVIEWGLALQLRTAEFCQIPVAWALFFVQTLETASNQSQFIVKRCLGLLSLLRGKRWKVRRLVHKPRDGGCCSSTIRTGHSLADVQMSSAYLALNGTGNSNADIFPKVSQWISDVSDSDSAPNYEDLQSAERWLADCFKDTDMQI</sequence>
<keyword evidence="2" id="KW-1185">Reference proteome</keyword>
<gene>
    <name evidence="1" type="ORF">KIW84_043235</name>
</gene>
<evidence type="ECO:0000313" key="2">
    <source>
        <dbReference type="Proteomes" id="UP001058974"/>
    </source>
</evidence>
<dbReference type="AlphaFoldDB" id="A0A9D4XEN9"/>
<name>A0A9D4XEN9_PEA</name>
<organism evidence="1 2">
    <name type="scientific">Pisum sativum</name>
    <name type="common">Garden pea</name>
    <name type="synonym">Lathyrus oleraceus</name>
    <dbReference type="NCBI Taxonomy" id="3888"/>
    <lineage>
        <taxon>Eukaryota</taxon>
        <taxon>Viridiplantae</taxon>
        <taxon>Streptophyta</taxon>
        <taxon>Embryophyta</taxon>
        <taxon>Tracheophyta</taxon>
        <taxon>Spermatophyta</taxon>
        <taxon>Magnoliopsida</taxon>
        <taxon>eudicotyledons</taxon>
        <taxon>Gunneridae</taxon>
        <taxon>Pentapetalae</taxon>
        <taxon>rosids</taxon>
        <taxon>fabids</taxon>
        <taxon>Fabales</taxon>
        <taxon>Fabaceae</taxon>
        <taxon>Papilionoideae</taxon>
        <taxon>50 kb inversion clade</taxon>
        <taxon>NPAAA clade</taxon>
        <taxon>Hologalegina</taxon>
        <taxon>IRL clade</taxon>
        <taxon>Fabeae</taxon>
        <taxon>Lathyrus</taxon>
    </lineage>
</organism>
<dbReference type="Proteomes" id="UP001058974">
    <property type="component" value="Chromosome 4"/>
</dbReference>